<keyword evidence="2" id="KW-0436">Ligase</keyword>
<dbReference type="OrthoDB" id="193284at2157"/>
<feature type="domain" description="AMP-binding enzyme C-terminal" evidence="6">
    <location>
        <begin position="445"/>
        <end position="516"/>
    </location>
</feature>
<evidence type="ECO:0000256" key="3">
    <source>
        <dbReference type="ARBA" id="ARBA00022741"/>
    </source>
</evidence>
<dbReference type="Pfam" id="PF00501">
    <property type="entry name" value="AMP-binding"/>
    <property type="match status" value="1"/>
</dbReference>
<evidence type="ECO:0000259" key="5">
    <source>
        <dbReference type="Pfam" id="PF00501"/>
    </source>
</evidence>
<comment type="similarity">
    <text evidence="1">Belongs to the ATP-dependent AMP-binding enzyme family.</text>
</comment>
<dbReference type="InterPro" id="IPR025110">
    <property type="entry name" value="AMP-bd_C"/>
</dbReference>
<dbReference type="InterPro" id="IPR020845">
    <property type="entry name" value="AMP-binding_CS"/>
</dbReference>
<dbReference type="GeneID" id="36832893"/>
<sequence length="552" mass="62614">MDYKTAYELALENPEKYWNPFASSLNWFRKWDKVFENKWFIGGKTNIAMNSLNHSGKALIWYGENEVREISYNDLDKLSRRIAGKLKDIGVKRGDRVAIYMPNMIETIASILACARLGAIYSLIFAGLGYEAVKSRIDDFKPNAIIKANKTYRRGKEIPLYLEGSIVFDRNNEFDFDNEYDKYEEIESNEPLKVMYTSGTTGKPKGIILPHGAWMVGDYTVFDIMFSLKEGDIVFTTADVGWITFSRIMYATLLHGGTLVFMEGAPDYPKDRVAKIIDEINPKLFFTSPTLLRLLVKLGIKIPRVEFAATAGEIMDEKSWDYVSFADKYTDVYGQTELGYVVGIPFSMNVEPRKGYAGVPFPGALLDTVDENGKHTDDVGYLVMKSKFPTQFIGILNNQEKFKEYFKFGYHYTGDLAIINENYIKIVGRADDMIKIAGHRITSGEVESVISEIPGVIEVAAIGVPDEIKGEKLDVFIVGNVSEDQIREKIKESLGPIYVIDKIFKVNRLPRSRSGKIVRRALRDAIIGNKFDETMLEDPEVLKEIIENIKTK</sequence>
<dbReference type="KEGG" id="abri:DFR85_12015"/>
<dbReference type="Proteomes" id="UP000248044">
    <property type="component" value="Chromosome"/>
</dbReference>
<evidence type="ECO:0000259" key="7">
    <source>
        <dbReference type="Pfam" id="PF16177"/>
    </source>
</evidence>
<dbReference type="RefSeq" id="WP_110271095.1">
    <property type="nucleotide sequence ID" value="NZ_CP029289.2"/>
</dbReference>
<dbReference type="GO" id="GO:0006085">
    <property type="term" value="P:acetyl-CoA biosynthetic process"/>
    <property type="evidence" value="ECO:0007669"/>
    <property type="project" value="TreeGrafter"/>
</dbReference>
<evidence type="ECO:0000313" key="8">
    <source>
        <dbReference type="EMBL" id="AWR95214.1"/>
    </source>
</evidence>
<dbReference type="SUPFAM" id="SSF56801">
    <property type="entry name" value="Acetyl-CoA synthetase-like"/>
    <property type="match status" value="1"/>
</dbReference>
<dbReference type="PROSITE" id="PS00455">
    <property type="entry name" value="AMP_BINDING"/>
    <property type="match status" value="1"/>
</dbReference>
<accession>A0A2U9IH11</accession>
<feature type="domain" description="AMP-dependent synthetase/ligase" evidence="5">
    <location>
        <begin position="58"/>
        <end position="386"/>
    </location>
</feature>
<proteinExistence type="inferred from homology"/>
<dbReference type="InterPro" id="IPR042099">
    <property type="entry name" value="ANL_N_sf"/>
</dbReference>
<dbReference type="AlphaFoldDB" id="A0A2U9IH11"/>
<dbReference type="Pfam" id="PF16177">
    <property type="entry name" value="ACAS_N"/>
    <property type="match status" value="1"/>
</dbReference>
<dbReference type="PANTHER" id="PTHR24095">
    <property type="entry name" value="ACETYL-COENZYME A SYNTHETASE"/>
    <property type="match status" value="1"/>
</dbReference>
<gene>
    <name evidence="8" type="ORF">DFR85_12015</name>
</gene>
<evidence type="ECO:0000256" key="1">
    <source>
        <dbReference type="ARBA" id="ARBA00006432"/>
    </source>
</evidence>
<evidence type="ECO:0000313" key="9">
    <source>
        <dbReference type="Proteomes" id="UP000248044"/>
    </source>
</evidence>
<dbReference type="InterPro" id="IPR045851">
    <property type="entry name" value="AMP-bd_C_sf"/>
</dbReference>
<evidence type="ECO:0000259" key="6">
    <source>
        <dbReference type="Pfam" id="PF13193"/>
    </source>
</evidence>
<evidence type="ECO:0000256" key="2">
    <source>
        <dbReference type="ARBA" id="ARBA00022598"/>
    </source>
</evidence>
<keyword evidence="9" id="KW-1185">Reference proteome</keyword>
<dbReference type="GO" id="GO:0005524">
    <property type="term" value="F:ATP binding"/>
    <property type="evidence" value="ECO:0007669"/>
    <property type="project" value="UniProtKB-KW"/>
</dbReference>
<dbReference type="PANTHER" id="PTHR24095:SF232">
    <property type="entry name" value="ACETYL-COENZYME A SYNTHETASE"/>
    <property type="match status" value="1"/>
</dbReference>
<dbReference type="InterPro" id="IPR000873">
    <property type="entry name" value="AMP-dep_synth/lig_dom"/>
</dbReference>
<dbReference type="EMBL" id="CP029289">
    <property type="protein sequence ID" value="AWR95214.1"/>
    <property type="molecule type" value="Genomic_DNA"/>
</dbReference>
<dbReference type="Gene3D" id="3.30.300.30">
    <property type="match status" value="1"/>
</dbReference>
<keyword evidence="4" id="KW-0067">ATP-binding</keyword>
<dbReference type="GO" id="GO:0003987">
    <property type="term" value="F:acetate-CoA ligase activity"/>
    <property type="evidence" value="ECO:0007669"/>
    <property type="project" value="TreeGrafter"/>
</dbReference>
<dbReference type="InterPro" id="IPR032387">
    <property type="entry name" value="ACAS_N"/>
</dbReference>
<dbReference type="Pfam" id="PF13193">
    <property type="entry name" value="AMP-binding_C"/>
    <property type="match status" value="1"/>
</dbReference>
<organism evidence="8 9">
    <name type="scientific">Acidianus brierleyi</name>
    <dbReference type="NCBI Taxonomy" id="41673"/>
    <lineage>
        <taxon>Archaea</taxon>
        <taxon>Thermoproteota</taxon>
        <taxon>Thermoprotei</taxon>
        <taxon>Sulfolobales</taxon>
        <taxon>Sulfolobaceae</taxon>
        <taxon>Acidianus</taxon>
    </lineage>
</organism>
<feature type="domain" description="Acetyl-coenzyme A synthetase N-terminal" evidence="7">
    <location>
        <begin position="3"/>
        <end position="50"/>
    </location>
</feature>
<evidence type="ECO:0000256" key="4">
    <source>
        <dbReference type="ARBA" id="ARBA00022840"/>
    </source>
</evidence>
<keyword evidence="3" id="KW-0547">Nucleotide-binding</keyword>
<reference evidence="8 9" key="1">
    <citation type="submission" date="2018-05" db="EMBL/GenBank/DDBJ databases">
        <title>Complete Genome Sequences of Extremely Thermoacidophilic, Metal-Mobilizing Type-Strain Members of the Archaeal Family Sulfolobaceae: Acidianus brierleyi DSM-1651T, Acidianus sulfidivorans DSM-18786T, Metallosphaera hakonensis DSM-7519T, and Metallosphaera prunae DSM-10039T.</title>
        <authorList>
            <person name="Counts J.A."/>
            <person name="Kelly R.M."/>
        </authorList>
    </citation>
    <scope>NUCLEOTIDE SEQUENCE [LARGE SCALE GENOMIC DNA]</scope>
    <source>
        <strain evidence="8 9">DSM 1651</strain>
    </source>
</reference>
<protein>
    <submittedName>
        <fullName evidence="8">AMP-dependent synthetase</fullName>
    </submittedName>
</protein>
<dbReference type="Gene3D" id="3.40.50.12780">
    <property type="entry name" value="N-terminal domain of ligase-like"/>
    <property type="match status" value="1"/>
</dbReference>
<name>A0A2U9IH11_9CREN</name>